<dbReference type="InterPro" id="IPR036388">
    <property type="entry name" value="WH-like_DNA-bd_sf"/>
</dbReference>
<reference evidence="5" key="1">
    <citation type="submission" date="2023-02" db="EMBL/GenBank/DDBJ databases">
        <title>Georgenia sp.10Sc9-8, isolated from a soil sample collected from the Taklamakan desert.</title>
        <authorList>
            <person name="Liu S."/>
        </authorList>
    </citation>
    <scope>NUCLEOTIDE SEQUENCE</scope>
    <source>
        <strain evidence="5">10Sc9-8</strain>
    </source>
</reference>
<keyword evidence="3" id="KW-0804">Transcription</keyword>
<dbReference type="EMBL" id="JARACI010001169">
    <property type="protein sequence ID" value="MDD9207897.1"/>
    <property type="molecule type" value="Genomic_DNA"/>
</dbReference>
<dbReference type="InterPro" id="IPR011991">
    <property type="entry name" value="ArsR-like_HTH"/>
</dbReference>
<keyword evidence="1" id="KW-0805">Transcription regulation</keyword>
<dbReference type="PANTHER" id="PTHR33154">
    <property type="entry name" value="TRANSCRIPTIONAL REGULATOR, ARSR FAMILY"/>
    <property type="match status" value="1"/>
</dbReference>
<organism evidence="5 6">
    <name type="scientific">Georgenia halotolerans</name>
    <dbReference type="NCBI Taxonomy" id="3028317"/>
    <lineage>
        <taxon>Bacteria</taxon>
        <taxon>Bacillati</taxon>
        <taxon>Actinomycetota</taxon>
        <taxon>Actinomycetes</taxon>
        <taxon>Micrococcales</taxon>
        <taxon>Bogoriellaceae</taxon>
        <taxon>Georgenia</taxon>
    </lineage>
</organism>
<dbReference type="Pfam" id="PF12840">
    <property type="entry name" value="HTH_20"/>
    <property type="match status" value="1"/>
</dbReference>
<evidence type="ECO:0000259" key="4">
    <source>
        <dbReference type="SMART" id="SM00418"/>
    </source>
</evidence>
<dbReference type="CDD" id="cd00090">
    <property type="entry name" value="HTH_ARSR"/>
    <property type="match status" value="1"/>
</dbReference>
<comment type="caution">
    <text evidence="5">The sequence shown here is derived from an EMBL/GenBank/DDBJ whole genome shotgun (WGS) entry which is preliminary data.</text>
</comment>
<protein>
    <submittedName>
        <fullName evidence="5">Helix-turn-helix domain-containing protein</fullName>
    </submittedName>
</protein>
<dbReference type="PANTHER" id="PTHR33154:SF15">
    <property type="entry name" value="REGULATORY PROTEIN ARSR"/>
    <property type="match status" value="1"/>
</dbReference>
<evidence type="ECO:0000313" key="5">
    <source>
        <dbReference type="EMBL" id="MDD9207897.1"/>
    </source>
</evidence>
<keyword evidence="6" id="KW-1185">Reference proteome</keyword>
<dbReference type="InterPro" id="IPR051081">
    <property type="entry name" value="HTH_MetalResp_TranReg"/>
</dbReference>
<feature type="domain" description="HTH arsR-type" evidence="4">
    <location>
        <begin position="15"/>
        <end position="111"/>
    </location>
</feature>
<dbReference type="InterPro" id="IPR036390">
    <property type="entry name" value="WH_DNA-bd_sf"/>
</dbReference>
<evidence type="ECO:0000256" key="2">
    <source>
        <dbReference type="ARBA" id="ARBA00023125"/>
    </source>
</evidence>
<dbReference type="Gene3D" id="1.10.10.10">
    <property type="entry name" value="Winged helix-like DNA-binding domain superfamily/Winged helix DNA-binding domain"/>
    <property type="match status" value="1"/>
</dbReference>
<dbReference type="InterPro" id="IPR001845">
    <property type="entry name" value="HTH_ArsR_DNA-bd_dom"/>
</dbReference>
<dbReference type="SUPFAM" id="SSF46785">
    <property type="entry name" value="Winged helix' DNA-binding domain"/>
    <property type="match status" value="1"/>
</dbReference>
<accession>A0ABT5U154</accession>
<sequence length="202" mass="22523">MSEPSAEDQRELDASALKAYAHPLRVRIMRYLADHGAATATELGRHLDESTGQTSYHLRQLARHGLVEDDPSRGTGRERWWKGTSFRFNASELSKDPALVPAARLVLDAVVQERTEKLSRWMSGRPPEEWSGGSAVHTTLTLQLTPVEAQRLNDEIAAVFDRFKELNAPRDTAAVETPEGAARVRVYYDTFPLLEEGPDPSS</sequence>
<evidence type="ECO:0000256" key="3">
    <source>
        <dbReference type="ARBA" id="ARBA00023163"/>
    </source>
</evidence>
<dbReference type="SMART" id="SM00418">
    <property type="entry name" value="HTH_ARSR"/>
    <property type="match status" value="1"/>
</dbReference>
<dbReference type="Proteomes" id="UP001165561">
    <property type="component" value="Unassembled WGS sequence"/>
</dbReference>
<name>A0ABT5U154_9MICO</name>
<evidence type="ECO:0000313" key="6">
    <source>
        <dbReference type="Proteomes" id="UP001165561"/>
    </source>
</evidence>
<gene>
    <name evidence="5" type="ORF">PU560_15685</name>
</gene>
<keyword evidence="2" id="KW-0238">DNA-binding</keyword>
<evidence type="ECO:0000256" key="1">
    <source>
        <dbReference type="ARBA" id="ARBA00023015"/>
    </source>
</evidence>
<proteinExistence type="predicted"/>